<proteinExistence type="predicted"/>
<dbReference type="SUPFAM" id="SSF51556">
    <property type="entry name" value="Metallo-dependent hydrolases"/>
    <property type="match status" value="1"/>
</dbReference>
<dbReference type="InterPro" id="IPR006680">
    <property type="entry name" value="Amidohydro-rel"/>
</dbReference>
<comment type="caution">
    <text evidence="2">The sequence shown here is derived from an EMBL/GenBank/DDBJ whole genome shotgun (WGS) entry which is preliminary data.</text>
</comment>
<accession>A0ABN1K7S4</accession>
<protein>
    <recommendedName>
        <fullName evidence="1">Amidohydrolase-related domain-containing protein</fullName>
    </recommendedName>
</protein>
<evidence type="ECO:0000259" key="1">
    <source>
        <dbReference type="Pfam" id="PF04909"/>
    </source>
</evidence>
<evidence type="ECO:0000313" key="3">
    <source>
        <dbReference type="Proteomes" id="UP001500279"/>
    </source>
</evidence>
<dbReference type="EMBL" id="BAAAEW010000023">
    <property type="protein sequence ID" value="GAA0757537.1"/>
    <property type="molecule type" value="Genomic_DNA"/>
</dbReference>
<reference evidence="2 3" key="1">
    <citation type="journal article" date="2019" name="Int. J. Syst. Evol. Microbiol.">
        <title>The Global Catalogue of Microorganisms (GCM) 10K type strain sequencing project: providing services to taxonomists for standard genome sequencing and annotation.</title>
        <authorList>
            <consortium name="The Broad Institute Genomics Platform"/>
            <consortium name="The Broad Institute Genome Sequencing Center for Infectious Disease"/>
            <person name="Wu L."/>
            <person name="Ma J."/>
        </authorList>
    </citation>
    <scope>NUCLEOTIDE SEQUENCE [LARGE SCALE GENOMIC DNA]</scope>
    <source>
        <strain evidence="2 3">JCM 15503</strain>
    </source>
</reference>
<dbReference type="Gene3D" id="3.20.20.140">
    <property type="entry name" value="Metal-dependent hydrolases"/>
    <property type="match status" value="1"/>
</dbReference>
<evidence type="ECO:0000313" key="2">
    <source>
        <dbReference type="EMBL" id="GAA0757537.1"/>
    </source>
</evidence>
<dbReference type="Pfam" id="PF04909">
    <property type="entry name" value="Amidohydro_2"/>
    <property type="match status" value="1"/>
</dbReference>
<feature type="domain" description="Amidohydrolase-related" evidence="1">
    <location>
        <begin position="1"/>
        <end position="48"/>
    </location>
</feature>
<keyword evidence="3" id="KW-1185">Reference proteome</keyword>
<sequence length="48" mass="5317">MWGSDWPVLTLAGSHAEWVAVSEALIGELSPEAQADVWTRNAQRFYGL</sequence>
<dbReference type="Proteomes" id="UP001500279">
    <property type="component" value="Unassembled WGS sequence"/>
</dbReference>
<name>A0ABN1K7S4_9BURK</name>
<gene>
    <name evidence="2" type="ORF">GCM10009107_37260</name>
</gene>
<organism evidence="2 3">
    <name type="scientific">Ideonella azotifigens</name>
    <dbReference type="NCBI Taxonomy" id="513160"/>
    <lineage>
        <taxon>Bacteria</taxon>
        <taxon>Pseudomonadati</taxon>
        <taxon>Pseudomonadota</taxon>
        <taxon>Betaproteobacteria</taxon>
        <taxon>Burkholderiales</taxon>
        <taxon>Sphaerotilaceae</taxon>
        <taxon>Ideonella</taxon>
    </lineage>
</organism>
<dbReference type="InterPro" id="IPR032466">
    <property type="entry name" value="Metal_Hydrolase"/>
</dbReference>